<sequence length="219" mass="23177">MTTIIAVTGRADERVAPELAAVAVTVAVSGPDAERSLRDVADAHTRLLGGIRELEAAGSLERWSAGQVQTWSHRPWNADGRQLPPVFDARTRVEVVFRDLAVLAAWAGGLGADDLVRIEGIDWRLTDATGRRVREQAQRRAVADAVAKARVYAESLGLGTPVPVELADSGLLAPRDVPRPAPLFARAVAMDAGSPAPELAPGDLVIEASVDARFSAEPA</sequence>
<dbReference type="Pfam" id="PF04402">
    <property type="entry name" value="SIMPL"/>
    <property type="match status" value="1"/>
</dbReference>
<dbReference type="Gene3D" id="3.30.110.170">
    <property type="entry name" value="Protein of unknown function (DUF541), domain 1"/>
    <property type="match status" value="1"/>
</dbReference>
<dbReference type="AlphaFoldDB" id="A0A5C1YJC8"/>
<dbReference type="PANTHER" id="PTHR34387:SF2">
    <property type="entry name" value="SLR1258 PROTEIN"/>
    <property type="match status" value="1"/>
</dbReference>
<organism evidence="1 2">
    <name type="scientific">Agromyces intestinalis</name>
    <dbReference type="NCBI Taxonomy" id="2592652"/>
    <lineage>
        <taxon>Bacteria</taxon>
        <taxon>Bacillati</taxon>
        <taxon>Actinomycetota</taxon>
        <taxon>Actinomycetes</taxon>
        <taxon>Micrococcales</taxon>
        <taxon>Microbacteriaceae</taxon>
        <taxon>Agromyces</taxon>
    </lineage>
</organism>
<dbReference type="OrthoDB" id="3724496at2"/>
<dbReference type="KEGG" id="ail:FLP10_15330"/>
<accession>A0A5C1YJC8</accession>
<protein>
    <submittedName>
        <fullName evidence="1">DUF541 domain-containing protein</fullName>
    </submittedName>
</protein>
<dbReference type="PANTHER" id="PTHR34387">
    <property type="entry name" value="SLR1258 PROTEIN"/>
    <property type="match status" value="1"/>
</dbReference>
<dbReference type="EMBL" id="CP043505">
    <property type="protein sequence ID" value="QEO15645.1"/>
    <property type="molecule type" value="Genomic_DNA"/>
</dbReference>
<proteinExistence type="predicted"/>
<dbReference type="Proteomes" id="UP000324678">
    <property type="component" value="Chromosome"/>
</dbReference>
<dbReference type="InterPro" id="IPR052022">
    <property type="entry name" value="26kDa_periplasmic_antigen"/>
</dbReference>
<dbReference type="Gene3D" id="3.30.70.2970">
    <property type="entry name" value="Protein of unknown function (DUF541), domain 2"/>
    <property type="match status" value="1"/>
</dbReference>
<gene>
    <name evidence="1" type="ORF">FLP10_15330</name>
</gene>
<name>A0A5C1YJC8_9MICO</name>
<evidence type="ECO:0000313" key="2">
    <source>
        <dbReference type="Proteomes" id="UP000324678"/>
    </source>
</evidence>
<keyword evidence="2" id="KW-1185">Reference proteome</keyword>
<evidence type="ECO:0000313" key="1">
    <source>
        <dbReference type="EMBL" id="QEO15645.1"/>
    </source>
</evidence>
<dbReference type="InterPro" id="IPR007497">
    <property type="entry name" value="SIMPL/DUF541"/>
</dbReference>
<dbReference type="GO" id="GO:0006974">
    <property type="term" value="P:DNA damage response"/>
    <property type="evidence" value="ECO:0007669"/>
    <property type="project" value="TreeGrafter"/>
</dbReference>
<dbReference type="RefSeq" id="WP_149161658.1">
    <property type="nucleotide sequence ID" value="NZ_CP043505.1"/>
</dbReference>
<reference evidence="1 2" key="1">
    <citation type="submission" date="2019-09" db="EMBL/GenBank/DDBJ databases">
        <title>Genome sequencing of strain KACC 19306.</title>
        <authorList>
            <person name="Heo J."/>
            <person name="Kim S.-J."/>
            <person name="Kim J.-S."/>
            <person name="Hong S.-B."/>
            <person name="Kwon S.-W."/>
        </authorList>
    </citation>
    <scope>NUCLEOTIDE SEQUENCE [LARGE SCALE GENOMIC DNA]</scope>
    <source>
        <strain evidence="1 2">KACC 19306</strain>
    </source>
</reference>